<dbReference type="Gene3D" id="1.25.40.10">
    <property type="entry name" value="Tetratricopeptide repeat domain"/>
    <property type="match status" value="1"/>
</dbReference>
<feature type="domain" description="Novel STAND NTPase 1" evidence="2">
    <location>
        <begin position="379"/>
        <end position="707"/>
    </location>
</feature>
<evidence type="ECO:0000313" key="3">
    <source>
        <dbReference type="EMBL" id="CUR35100.1"/>
    </source>
</evidence>
<evidence type="ECO:0000256" key="1">
    <source>
        <dbReference type="SAM" id="Coils"/>
    </source>
</evidence>
<keyword evidence="1" id="KW-0175">Coiled coil</keyword>
<dbReference type="Proteomes" id="UP000184315">
    <property type="component" value="Unassembled WGS sequence"/>
</dbReference>
<dbReference type="SUPFAM" id="SSF52540">
    <property type="entry name" value="P-loop containing nucleoside triphosphate hydrolases"/>
    <property type="match status" value="1"/>
</dbReference>
<proteinExistence type="predicted"/>
<dbReference type="PROSITE" id="PS00675">
    <property type="entry name" value="SIGMA54_INTERACT_1"/>
    <property type="match status" value="1"/>
</dbReference>
<sequence length="756" mass="87282">MSDINGPKPVPSHTSSSSILFLNRCVEQIFTDILDPNTPLFKPNVVILGESYPEFKAILQEARQNNYQQILPTLIAGLQFILGREAYENKDLESTLYHYRRSLEYWPLALAQGDLEMLSRPDLDTILPNQFLEQMGGVLFHVGLCFISLAQSNDRAEKNINWQEAKIYFEQSITVFEKANRPDLVSKFIGELGEVLRYLEDWETLQQVAQKAINLHISYGSEAQLAQDYGFLAEAALHESKWAHANQLAELALAIQGQSIYDDPMSSSTASHNPYLYLLAESTQEFQQWQTTVNQLEEALRKSNVEDDPKGYLKILTALHKLYLDQDLYTQASRLKEEKIRIEYQYGLRAFIGVRTLQAQSHPNHKQQSIALEIENSNRLKDVHTLLERIQNPDNKLIVLQGESGVGKSSLLNAGIVPILLEQRSQNPSIARPILLRIYTDWLREPNPKTWNLNPVLNLLKQNDQNQIPTVLIFDQFEEFFVVCQQLEQRLPFYEFLKESLMLTSITVLLCLRTDALHYLLECAHRTNLEDIIHSEILSKKVIYSLENFTLSQAQTFIQNQIERAQFKIEPDLMSQLLRDLTVDIDRIRPIELQLIGTQLQVHDIQTLNQYEQLGEHPKQKLLEHFLDEVIRDCSAKNERTAIKILYGLTNKQEHRLLKTSKEIAEELDTEFSKIEPLLEILVEEGLILHIPDIPDDRYQLTHDYLVALVRYQKGERLIAGLELERDKAQRKIIEEKPNSFVNRAIASVLRWINAD</sequence>
<keyword evidence="4" id="KW-1185">Reference proteome</keyword>
<feature type="coiled-coil region" evidence="1">
    <location>
        <begin position="279"/>
        <end position="306"/>
    </location>
</feature>
<dbReference type="InterPro" id="IPR027417">
    <property type="entry name" value="P-loop_NTPase"/>
</dbReference>
<dbReference type="InterPro" id="IPR011990">
    <property type="entry name" value="TPR-like_helical_dom_sf"/>
</dbReference>
<reference evidence="4" key="1">
    <citation type="submission" date="2015-10" db="EMBL/GenBank/DDBJ databases">
        <authorList>
            <person name="Regsiter A."/>
            <person name="william w."/>
        </authorList>
    </citation>
    <scope>NUCLEOTIDE SEQUENCE [LARGE SCALE GENOMIC DNA]</scope>
</reference>
<protein>
    <submittedName>
        <fullName evidence="3">WD-40 repeat protein</fullName>
    </submittedName>
</protein>
<accession>A0A1J1LTE2</accession>
<dbReference type="STRING" id="671072.PL9214650539"/>
<dbReference type="Pfam" id="PF20703">
    <property type="entry name" value="nSTAND1"/>
    <property type="match status" value="1"/>
</dbReference>
<organism evidence="3 4">
    <name type="scientific">Planktothrix tepida PCC 9214</name>
    <dbReference type="NCBI Taxonomy" id="671072"/>
    <lineage>
        <taxon>Bacteria</taxon>
        <taxon>Bacillati</taxon>
        <taxon>Cyanobacteriota</taxon>
        <taxon>Cyanophyceae</taxon>
        <taxon>Oscillatoriophycideae</taxon>
        <taxon>Oscillatoriales</taxon>
        <taxon>Microcoleaceae</taxon>
        <taxon>Planktothrix</taxon>
    </lineage>
</organism>
<dbReference type="EMBL" id="CZDF01000172">
    <property type="protein sequence ID" value="CUR35100.1"/>
    <property type="molecule type" value="Genomic_DNA"/>
</dbReference>
<dbReference type="InterPro" id="IPR025662">
    <property type="entry name" value="Sigma_54_int_dom_ATP-bd_1"/>
</dbReference>
<dbReference type="SUPFAM" id="SSF46785">
    <property type="entry name" value="Winged helix' DNA-binding domain"/>
    <property type="match status" value="1"/>
</dbReference>
<dbReference type="RefSeq" id="WP_072722033.1">
    <property type="nucleotide sequence ID" value="NZ_LN889813.1"/>
</dbReference>
<dbReference type="InterPro" id="IPR049052">
    <property type="entry name" value="nSTAND1"/>
</dbReference>
<name>A0A1J1LTE2_9CYAN</name>
<dbReference type="SUPFAM" id="SSF48452">
    <property type="entry name" value="TPR-like"/>
    <property type="match status" value="1"/>
</dbReference>
<dbReference type="AlphaFoldDB" id="A0A1J1LTE2"/>
<gene>
    <name evidence="3" type="ORF">PL9214650539</name>
</gene>
<dbReference type="OrthoDB" id="433942at2"/>
<dbReference type="InterPro" id="IPR036390">
    <property type="entry name" value="WH_DNA-bd_sf"/>
</dbReference>
<evidence type="ECO:0000313" key="4">
    <source>
        <dbReference type="Proteomes" id="UP000184315"/>
    </source>
</evidence>
<evidence type="ECO:0000259" key="2">
    <source>
        <dbReference type="Pfam" id="PF20703"/>
    </source>
</evidence>